<proteinExistence type="predicted"/>
<evidence type="ECO:0000313" key="1">
    <source>
        <dbReference type="EMBL" id="KER27960.1"/>
    </source>
</evidence>
<dbReference type="Proteomes" id="UP000054324">
    <property type="component" value="Unassembled WGS sequence"/>
</dbReference>
<dbReference type="CTD" id="20319267"/>
<dbReference type="AlphaFoldDB" id="A0A074ZX77"/>
<sequence>MCCTRPPHVSVATIFEISLPENIINKRFSWVPVKVSVFEKYTHLQINLVFMRDSTESLVYDILQLTVLHTGRLMIQLARYSRYRSLSRNHIGAYCY</sequence>
<organism evidence="1 2">
    <name type="scientific">Opisthorchis viverrini</name>
    <name type="common">Southeast Asian liver fluke</name>
    <dbReference type="NCBI Taxonomy" id="6198"/>
    <lineage>
        <taxon>Eukaryota</taxon>
        <taxon>Metazoa</taxon>
        <taxon>Spiralia</taxon>
        <taxon>Lophotrochozoa</taxon>
        <taxon>Platyhelminthes</taxon>
        <taxon>Trematoda</taxon>
        <taxon>Digenea</taxon>
        <taxon>Opisthorchiida</taxon>
        <taxon>Opisthorchiata</taxon>
        <taxon>Opisthorchiidae</taxon>
        <taxon>Opisthorchis</taxon>
    </lineage>
</organism>
<reference evidence="1 2" key="1">
    <citation type="submission" date="2013-11" db="EMBL/GenBank/DDBJ databases">
        <title>Opisthorchis viverrini - life in the bile duct.</title>
        <authorList>
            <person name="Young N.D."/>
            <person name="Nagarajan N."/>
            <person name="Lin S.J."/>
            <person name="Korhonen P.K."/>
            <person name="Jex A.R."/>
            <person name="Hall R.S."/>
            <person name="Safavi-Hemami H."/>
            <person name="Kaewkong W."/>
            <person name="Bertrand D."/>
            <person name="Gao S."/>
            <person name="Seet Q."/>
            <person name="Wongkham S."/>
            <person name="Teh B.T."/>
            <person name="Wongkham C."/>
            <person name="Intapan P.M."/>
            <person name="Maleewong W."/>
            <person name="Yang X."/>
            <person name="Hu M."/>
            <person name="Wang Z."/>
            <person name="Hofmann A."/>
            <person name="Sternberg P.W."/>
            <person name="Tan P."/>
            <person name="Wang J."/>
            <person name="Gasser R.B."/>
        </authorList>
    </citation>
    <scope>NUCLEOTIDE SEQUENCE [LARGE SCALE GENOMIC DNA]</scope>
</reference>
<gene>
    <name evidence="1" type="ORF">T265_05085</name>
</gene>
<name>A0A074ZX77_OPIVI</name>
<dbReference type="KEGG" id="ovi:T265_05085"/>
<protein>
    <submittedName>
        <fullName evidence="1">Uncharacterized protein</fullName>
    </submittedName>
</protein>
<keyword evidence="2" id="KW-1185">Reference proteome</keyword>
<accession>A0A074ZX77</accession>
<dbReference type="GeneID" id="20319267"/>
<dbReference type="EMBL" id="KL596710">
    <property type="protein sequence ID" value="KER27960.1"/>
    <property type="molecule type" value="Genomic_DNA"/>
</dbReference>
<evidence type="ECO:0000313" key="2">
    <source>
        <dbReference type="Proteomes" id="UP000054324"/>
    </source>
</evidence>
<dbReference type="RefSeq" id="XP_009168266.1">
    <property type="nucleotide sequence ID" value="XM_009170002.1"/>
</dbReference>